<dbReference type="Proteomes" id="UP000626109">
    <property type="component" value="Unassembled WGS sequence"/>
</dbReference>
<evidence type="ECO:0000313" key="3">
    <source>
        <dbReference type="Proteomes" id="UP000626109"/>
    </source>
</evidence>
<dbReference type="Gene3D" id="2.60.120.620">
    <property type="entry name" value="q2cbj1_9rhob like domain"/>
    <property type="match status" value="1"/>
</dbReference>
<feature type="coiled-coil region" evidence="1">
    <location>
        <begin position="15"/>
        <end position="42"/>
    </location>
</feature>
<proteinExistence type="predicted"/>
<comment type="caution">
    <text evidence="2">The sequence shown here is derived from an EMBL/GenBank/DDBJ whole genome shotgun (WGS) entry which is preliminary data.</text>
</comment>
<evidence type="ECO:0000256" key="1">
    <source>
        <dbReference type="SAM" id="Coils"/>
    </source>
</evidence>
<sequence>MAADLSPSALLLAEIAQAKRRRERADLVEEALRKEADELRKQLVVAGGKSAPRGKVKSSLQLEHSQQAPLISPAGLMQRSALPSEVGGLPCELWPFVFSCMARAPVSQALVSRLRQQLDEVAARTGVASARLEAPEAGAGRHIIQRPDKEFVAFLIEICRVLAASLLGIQDFHLQLDEVWGIVQKEGDYQTMKAQRNKKAPHGFAFIMEVELPPSLSSENHDRPSKGSYGFHDGLHNLIWKGDRTSDQADFIQPGIIQLELVVGYLYVFPQWVQTLTYPFEGADERKWIAGTVALQDTGQVAPASGR</sequence>
<organism evidence="2 3">
    <name type="scientific">Polarella glacialis</name>
    <name type="common">Dinoflagellate</name>
    <dbReference type="NCBI Taxonomy" id="89957"/>
    <lineage>
        <taxon>Eukaryota</taxon>
        <taxon>Sar</taxon>
        <taxon>Alveolata</taxon>
        <taxon>Dinophyceae</taxon>
        <taxon>Suessiales</taxon>
        <taxon>Suessiaceae</taxon>
        <taxon>Polarella</taxon>
    </lineage>
</organism>
<accession>A0A813ILT8</accession>
<gene>
    <name evidence="2" type="ORF">PGLA2088_LOCUS11790</name>
</gene>
<name>A0A813ILT8_POLGL</name>
<dbReference type="EMBL" id="CAJNNW010013746">
    <property type="protein sequence ID" value="CAE8655747.1"/>
    <property type="molecule type" value="Genomic_DNA"/>
</dbReference>
<keyword evidence="1" id="KW-0175">Coiled coil</keyword>
<protein>
    <submittedName>
        <fullName evidence="2">Uncharacterized protein</fullName>
    </submittedName>
</protein>
<reference evidence="2" key="1">
    <citation type="submission" date="2021-02" db="EMBL/GenBank/DDBJ databases">
        <authorList>
            <person name="Dougan E. K."/>
            <person name="Rhodes N."/>
            <person name="Thang M."/>
            <person name="Chan C."/>
        </authorList>
    </citation>
    <scope>NUCLEOTIDE SEQUENCE</scope>
</reference>
<dbReference type="AlphaFoldDB" id="A0A813ILT8"/>
<evidence type="ECO:0000313" key="2">
    <source>
        <dbReference type="EMBL" id="CAE8655747.1"/>
    </source>
</evidence>